<evidence type="ECO:0000313" key="3">
    <source>
        <dbReference type="EMBL" id="CAG36376.1"/>
    </source>
</evidence>
<dbReference type="Proteomes" id="UP000000602">
    <property type="component" value="Chromosome"/>
</dbReference>
<feature type="domain" description="Flavodoxin-like" evidence="2">
    <location>
        <begin position="252"/>
        <end position="390"/>
    </location>
</feature>
<dbReference type="SMART" id="SM00849">
    <property type="entry name" value="Lactamase_B"/>
    <property type="match status" value="1"/>
</dbReference>
<protein>
    <submittedName>
        <fullName evidence="3">Probable flavoprotein</fullName>
    </submittedName>
</protein>
<keyword evidence="4" id="KW-1185">Reference proteome</keyword>
<dbReference type="eggNOG" id="COG0426">
    <property type="taxonomic scope" value="Bacteria"/>
</dbReference>
<dbReference type="RefSeq" id="WP_011188888.1">
    <property type="nucleotide sequence ID" value="NC_006138.1"/>
</dbReference>
<dbReference type="PANTHER" id="PTHR43717:SF1">
    <property type="entry name" value="ANAEROBIC NITRIC OXIDE REDUCTASE FLAVORUBREDOXIN"/>
    <property type="match status" value="1"/>
</dbReference>
<comment type="similarity">
    <text evidence="1">In the N-terminal section; belongs to the zinc metallo-hydrolase group 3 family.</text>
</comment>
<dbReference type="OrthoDB" id="9800607at2"/>
<dbReference type="AlphaFoldDB" id="Q6AMP9"/>
<dbReference type="GO" id="GO:0009055">
    <property type="term" value="F:electron transfer activity"/>
    <property type="evidence" value="ECO:0007669"/>
    <property type="project" value="InterPro"/>
</dbReference>
<dbReference type="HOGENOM" id="CLU_017490_0_0_7"/>
<dbReference type="CDD" id="cd07709">
    <property type="entry name" value="flavodiiron_proteins_MBL-fold"/>
    <property type="match status" value="1"/>
</dbReference>
<dbReference type="PANTHER" id="PTHR43717">
    <property type="entry name" value="ANAEROBIC NITRIC OXIDE REDUCTASE FLAVORUBREDOXIN"/>
    <property type="match status" value="1"/>
</dbReference>
<dbReference type="EMBL" id="CR522870">
    <property type="protein sequence ID" value="CAG36376.1"/>
    <property type="molecule type" value="Genomic_DNA"/>
</dbReference>
<dbReference type="PIRSF" id="PIRSF005243">
    <property type="entry name" value="ROO"/>
    <property type="match status" value="1"/>
</dbReference>
<dbReference type="InterPro" id="IPR029039">
    <property type="entry name" value="Flavoprotein-like_sf"/>
</dbReference>
<gene>
    <name evidence="3" type="ordered locus">DP1647</name>
</gene>
<dbReference type="InterPro" id="IPR016440">
    <property type="entry name" value="Rubredoxin-O_OxRdtase"/>
</dbReference>
<dbReference type="Gene3D" id="3.40.50.360">
    <property type="match status" value="1"/>
</dbReference>
<dbReference type="InterPro" id="IPR045761">
    <property type="entry name" value="ODP_dom"/>
</dbReference>
<name>Q6AMP9_DESPS</name>
<dbReference type="STRING" id="177439.DP1647"/>
<dbReference type="Pfam" id="PF19583">
    <property type="entry name" value="ODP"/>
    <property type="match status" value="1"/>
</dbReference>
<dbReference type="InterPro" id="IPR008254">
    <property type="entry name" value="Flavodoxin/NO_synth"/>
</dbReference>
<dbReference type="GO" id="GO:0016491">
    <property type="term" value="F:oxidoreductase activity"/>
    <property type="evidence" value="ECO:0007669"/>
    <property type="project" value="InterPro"/>
</dbReference>
<dbReference type="InterPro" id="IPR036866">
    <property type="entry name" value="RibonucZ/Hydroxyglut_hydro"/>
</dbReference>
<evidence type="ECO:0000313" key="4">
    <source>
        <dbReference type="Proteomes" id="UP000000602"/>
    </source>
</evidence>
<reference evidence="4" key="1">
    <citation type="journal article" date="2004" name="Environ. Microbiol.">
        <title>The genome of Desulfotalea psychrophila, a sulfate-reducing bacterium from permanently cold Arctic sediments.</title>
        <authorList>
            <person name="Rabus R."/>
            <person name="Ruepp A."/>
            <person name="Frickey T."/>
            <person name="Rattei T."/>
            <person name="Fartmann B."/>
            <person name="Stark M."/>
            <person name="Bauer M."/>
            <person name="Zibat A."/>
            <person name="Lombardot T."/>
            <person name="Becker I."/>
            <person name="Amann J."/>
            <person name="Gellner K."/>
            <person name="Teeling H."/>
            <person name="Leuschner W.D."/>
            <person name="Gloeckner F.-O."/>
            <person name="Lupas A.N."/>
            <person name="Amann R."/>
            <person name="Klenk H.-P."/>
        </authorList>
    </citation>
    <scope>NUCLEOTIDE SEQUENCE [LARGE SCALE GENOMIC DNA]</scope>
    <source>
        <strain evidence="4">DSM 12343 / LSv54</strain>
    </source>
</reference>
<organism evidence="3 4">
    <name type="scientific">Desulfotalea psychrophila (strain LSv54 / DSM 12343)</name>
    <dbReference type="NCBI Taxonomy" id="177439"/>
    <lineage>
        <taxon>Bacteria</taxon>
        <taxon>Pseudomonadati</taxon>
        <taxon>Thermodesulfobacteriota</taxon>
        <taxon>Desulfobulbia</taxon>
        <taxon>Desulfobulbales</taxon>
        <taxon>Desulfocapsaceae</taxon>
        <taxon>Desulfotalea</taxon>
    </lineage>
</organism>
<dbReference type="KEGG" id="dps:DP1647"/>
<accession>Q6AMP9</accession>
<sequence length="400" mass="45747">MNKNKLAKGIYWVGAVDWDVRDFHGYSTYRGSTYNSFLVIDEKVTLFDTVKHSHMDQLLYNIGKIIDPKEIDYIVVNHVELDHSGSLPKMMEIVQPEKLICSPMGEKALIAHFHREDWPYHIVKSGDEISLGARTVQFLETRMLHWPDSMFSYLQEDGILFTSDAFGQHLASTERFDDELELDEIMQESAKYYANILNLFSPLIRKLLRTIKEMDLDLKIIAPDHGLIWRSHQDKILAAYEKWSNQEHSNRALIIYDSMWHSTEEMAKSISIGLEEEGVPAELINMQVHHRSDVVTKVLDARALILGSPTLNNGILPRMAGLLSYMKGLKPARKLGAAFGSYGWSGEAVAQLNTIMDEMKIERINDGLRLKYVPTEESLDQCREYGRELGRSILASEEGK</sequence>
<dbReference type="PROSITE" id="PS50902">
    <property type="entry name" value="FLAVODOXIN_LIKE"/>
    <property type="match status" value="1"/>
</dbReference>
<dbReference type="Gene3D" id="3.60.15.10">
    <property type="entry name" value="Ribonuclease Z/Hydroxyacylglutathione hydrolase-like"/>
    <property type="match status" value="1"/>
</dbReference>
<dbReference type="SUPFAM" id="SSF56281">
    <property type="entry name" value="Metallo-hydrolase/oxidoreductase"/>
    <property type="match status" value="1"/>
</dbReference>
<dbReference type="InterPro" id="IPR001279">
    <property type="entry name" value="Metallo-B-lactamas"/>
</dbReference>
<dbReference type="SUPFAM" id="SSF52218">
    <property type="entry name" value="Flavoproteins"/>
    <property type="match status" value="1"/>
</dbReference>
<dbReference type="GO" id="GO:0010181">
    <property type="term" value="F:FMN binding"/>
    <property type="evidence" value="ECO:0007669"/>
    <property type="project" value="InterPro"/>
</dbReference>
<dbReference type="Pfam" id="PF00258">
    <property type="entry name" value="Flavodoxin_1"/>
    <property type="match status" value="1"/>
</dbReference>
<dbReference type="GO" id="GO:0046872">
    <property type="term" value="F:metal ion binding"/>
    <property type="evidence" value="ECO:0007669"/>
    <property type="project" value="InterPro"/>
</dbReference>
<evidence type="ECO:0000256" key="1">
    <source>
        <dbReference type="ARBA" id="ARBA00007121"/>
    </source>
</evidence>
<proteinExistence type="inferred from homology"/>
<evidence type="ECO:0000259" key="2">
    <source>
        <dbReference type="PROSITE" id="PS50902"/>
    </source>
</evidence>